<evidence type="ECO:0000256" key="6">
    <source>
        <dbReference type="SAM" id="MobiDB-lite"/>
    </source>
</evidence>
<accession>A0AAP0AVT8</accession>
<keyword evidence="9" id="KW-1185">Reference proteome</keyword>
<dbReference type="Pfam" id="PF05078">
    <property type="entry name" value="DUF679"/>
    <property type="match status" value="1"/>
</dbReference>
<comment type="caution">
    <text evidence="8">The sequence shown here is derived from an EMBL/GenBank/DDBJ whole genome shotgun (WGS) entry which is preliminary data.</text>
</comment>
<evidence type="ECO:0000256" key="3">
    <source>
        <dbReference type="ARBA" id="ARBA00022692"/>
    </source>
</evidence>
<feature type="transmembrane region" description="Helical" evidence="7">
    <location>
        <begin position="183"/>
        <end position="201"/>
    </location>
</feature>
<protein>
    <submittedName>
        <fullName evidence="8">Uncharacterized protein</fullName>
    </submittedName>
</protein>
<organism evidence="8 9">
    <name type="scientific">Platanthera zijinensis</name>
    <dbReference type="NCBI Taxonomy" id="2320716"/>
    <lineage>
        <taxon>Eukaryota</taxon>
        <taxon>Viridiplantae</taxon>
        <taxon>Streptophyta</taxon>
        <taxon>Embryophyta</taxon>
        <taxon>Tracheophyta</taxon>
        <taxon>Spermatophyta</taxon>
        <taxon>Magnoliopsida</taxon>
        <taxon>Liliopsida</taxon>
        <taxon>Asparagales</taxon>
        <taxon>Orchidaceae</taxon>
        <taxon>Orchidoideae</taxon>
        <taxon>Orchideae</taxon>
        <taxon>Orchidinae</taxon>
        <taxon>Platanthera</taxon>
    </lineage>
</organism>
<feature type="transmembrane region" description="Helical" evidence="7">
    <location>
        <begin position="51"/>
        <end position="72"/>
    </location>
</feature>
<dbReference type="GO" id="GO:0016020">
    <property type="term" value="C:membrane"/>
    <property type="evidence" value="ECO:0007669"/>
    <property type="project" value="UniProtKB-SubCell"/>
</dbReference>
<dbReference type="EMBL" id="JBBWWQ010000020">
    <property type="protein sequence ID" value="KAK8916403.1"/>
    <property type="molecule type" value="Genomic_DNA"/>
</dbReference>
<keyword evidence="3 7" id="KW-0812">Transmembrane</keyword>
<sequence length="215" mass="23296">MPPAAKKMKDQEDRREAEKQPLLRRQSTANPGDDELTAVQKAIAQAFQSSAHLATLLPTGTVLAFQVLSPLFTNGGACFAANRYMTAGLLLLCALSCFFLCFTDSFRDSGGKVRYGMATFRGMLVIDGTLQLPPAEAAAYRIKLVDFLHGFMSVLVFTAIAMFDRNTVSCFYESPSANVEQVLLVLPVGIGVLGSAFFVAFPTTRHGLGFPLSNR</sequence>
<evidence type="ECO:0000256" key="2">
    <source>
        <dbReference type="ARBA" id="ARBA00008707"/>
    </source>
</evidence>
<reference evidence="8 9" key="1">
    <citation type="journal article" date="2022" name="Nat. Plants">
        <title>Genomes of leafy and leafless Platanthera orchids illuminate the evolution of mycoheterotrophy.</title>
        <authorList>
            <person name="Li M.H."/>
            <person name="Liu K.W."/>
            <person name="Li Z."/>
            <person name="Lu H.C."/>
            <person name="Ye Q.L."/>
            <person name="Zhang D."/>
            <person name="Wang J.Y."/>
            <person name="Li Y.F."/>
            <person name="Zhong Z.M."/>
            <person name="Liu X."/>
            <person name="Yu X."/>
            <person name="Liu D.K."/>
            <person name="Tu X.D."/>
            <person name="Liu B."/>
            <person name="Hao Y."/>
            <person name="Liao X.Y."/>
            <person name="Jiang Y.T."/>
            <person name="Sun W.H."/>
            <person name="Chen J."/>
            <person name="Chen Y.Q."/>
            <person name="Ai Y."/>
            <person name="Zhai J.W."/>
            <person name="Wu S.S."/>
            <person name="Zhou Z."/>
            <person name="Hsiao Y.Y."/>
            <person name="Wu W.L."/>
            <person name="Chen Y.Y."/>
            <person name="Lin Y.F."/>
            <person name="Hsu J.L."/>
            <person name="Li C.Y."/>
            <person name="Wang Z.W."/>
            <person name="Zhao X."/>
            <person name="Zhong W.Y."/>
            <person name="Ma X.K."/>
            <person name="Ma L."/>
            <person name="Huang J."/>
            <person name="Chen G.Z."/>
            <person name="Huang M.Z."/>
            <person name="Huang L."/>
            <person name="Peng D.H."/>
            <person name="Luo Y.B."/>
            <person name="Zou S.Q."/>
            <person name="Chen S.P."/>
            <person name="Lan S."/>
            <person name="Tsai W.C."/>
            <person name="Van de Peer Y."/>
            <person name="Liu Z.J."/>
        </authorList>
    </citation>
    <scope>NUCLEOTIDE SEQUENCE [LARGE SCALE GENOMIC DNA]</scope>
    <source>
        <strain evidence="8">Lor287</strain>
    </source>
</reference>
<dbReference type="Proteomes" id="UP001418222">
    <property type="component" value="Unassembled WGS sequence"/>
</dbReference>
<comment type="subcellular location">
    <subcellularLocation>
        <location evidence="1">Membrane</location>
        <topology evidence="1">Multi-pass membrane protein</topology>
    </subcellularLocation>
</comment>
<name>A0AAP0AVT8_9ASPA</name>
<evidence type="ECO:0000313" key="8">
    <source>
        <dbReference type="EMBL" id="KAK8916403.1"/>
    </source>
</evidence>
<dbReference type="GO" id="GO:0005737">
    <property type="term" value="C:cytoplasm"/>
    <property type="evidence" value="ECO:0007669"/>
    <property type="project" value="UniProtKB-ARBA"/>
</dbReference>
<evidence type="ECO:0000256" key="4">
    <source>
        <dbReference type="ARBA" id="ARBA00022989"/>
    </source>
</evidence>
<feature type="transmembrane region" description="Helical" evidence="7">
    <location>
        <begin position="84"/>
        <end position="102"/>
    </location>
</feature>
<evidence type="ECO:0000313" key="9">
    <source>
        <dbReference type="Proteomes" id="UP001418222"/>
    </source>
</evidence>
<feature type="region of interest" description="Disordered" evidence="6">
    <location>
        <begin position="1"/>
        <end position="32"/>
    </location>
</feature>
<dbReference type="AlphaFoldDB" id="A0AAP0AVT8"/>
<dbReference type="InterPro" id="IPR007770">
    <property type="entry name" value="DMP"/>
</dbReference>
<keyword evidence="5 7" id="KW-0472">Membrane</keyword>
<keyword evidence="4 7" id="KW-1133">Transmembrane helix</keyword>
<feature type="compositionally biased region" description="Basic and acidic residues" evidence="6">
    <location>
        <begin position="7"/>
        <end position="21"/>
    </location>
</feature>
<evidence type="ECO:0000256" key="1">
    <source>
        <dbReference type="ARBA" id="ARBA00004141"/>
    </source>
</evidence>
<evidence type="ECO:0000256" key="5">
    <source>
        <dbReference type="ARBA" id="ARBA00023136"/>
    </source>
</evidence>
<evidence type="ECO:0000256" key="7">
    <source>
        <dbReference type="SAM" id="Phobius"/>
    </source>
</evidence>
<proteinExistence type="inferred from homology"/>
<dbReference type="PANTHER" id="PTHR31621:SF0">
    <property type="entry name" value="PROTEIN DMP6"/>
    <property type="match status" value="1"/>
</dbReference>
<feature type="transmembrane region" description="Helical" evidence="7">
    <location>
        <begin position="144"/>
        <end position="163"/>
    </location>
</feature>
<dbReference type="PANTHER" id="PTHR31621">
    <property type="entry name" value="PROTEIN DMP3"/>
    <property type="match status" value="1"/>
</dbReference>
<comment type="similarity">
    <text evidence="2">Belongs to the plant DMP1 protein family.</text>
</comment>
<gene>
    <name evidence="8" type="ORF">KSP39_PZI022966</name>
</gene>
<dbReference type="GO" id="GO:0010256">
    <property type="term" value="P:endomembrane system organization"/>
    <property type="evidence" value="ECO:0007669"/>
    <property type="project" value="TreeGrafter"/>
</dbReference>